<dbReference type="Proteomes" id="UP000001880">
    <property type="component" value="Chromosome"/>
</dbReference>
<organism evidence="1 2">
    <name type="scientific">Haliangium ochraceum (strain DSM 14365 / JCM 11303 / SMP-2)</name>
    <dbReference type="NCBI Taxonomy" id="502025"/>
    <lineage>
        <taxon>Bacteria</taxon>
        <taxon>Pseudomonadati</taxon>
        <taxon>Myxococcota</taxon>
        <taxon>Polyangia</taxon>
        <taxon>Haliangiales</taxon>
        <taxon>Kofleriaceae</taxon>
        <taxon>Haliangium</taxon>
    </lineage>
</organism>
<proteinExistence type="predicted"/>
<evidence type="ECO:0008006" key="3">
    <source>
        <dbReference type="Google" id="ProtNLM"/>
    </source>
</evidence>
<dbReference type="HOGENOM" id="CLU_1286857_0_0_7"/>
<gene>
    <name evidence="1" type="ordered locus">Hoch_3206</name>
</gene>
<dbReference type="RefSeq" id="WP_012828308.1">
    <property type="nucleotide sequence ID" value="NC_013440.1"/>
</dbReference>
<dbReference type="InterPro" id="IPR027417">
    <property type="entry name" value="P-loop_NTPase"/>
</dbReference>
<dbReference type="STRING" id="502025.Hoch_3206"/>
<dbReference type="EMBL" id="CP001804">
    <property type="protein sequence ID" value="ACY15708.1"/>
    <property type="molecule type" value="Genomic_DNA"/>
</dbReference>
<protein>
    <recommendedName>
        <fullName evidence="3">Recombinase A</fullName>
    </recommendedName>
</protein>
<dbReference type="SUPFAM" id="SSF52540">
    <property type="entry name" value="P-loop containing nucleoside triphosphate hydrolases"/>
    <property type="match status" value="1"/>
</dbReference>
<evidence type="ECO:0000313" key="1">
    <source>
        <dbReference type="EMBL" id="ACY15708.1"/>
    </source>
</evidence>
<name>D0LTL4_HALO1</name>
<sequence length="217" mass="22881">MTDRADTLRALMAKAAIRPAESARPGPPPLRAEDAPWSCASLSGRLTELSGVGAVASLTSAFGLVLDAQARAEPVAWLTLPETSFYPPDAAESGIDLDALVVVCVPGASEGARAGERLLRSGAFGLIVLDLGRDPRVPTALQGRLVGLAKRHDTALVCLTDKNRTSASLSSLVTLRAEALRTRDEHGFACRLEVVKDKTRGPGWNHSEVVRGPDGVR</sequence>
<dbReference type="AlphaFoldDB" id="D0LTL4"/>
<dbReference type="KEGG" id="hoh:Hoch_3206"/>
<reference evidence="1 2" key="1">
    <citation type="journal article" date="2010" name="Stand. Genomic Sci.">
        <title>Complete genome sequence of Haliangium ochraceum type strain (SMP-2).</title>
        <authorList>
            <consortium name="US DOE Joint Genome Institute (JGI-PGF)"/>
            <person name="Ivanova N."/>
            <person name="Daum C."/>
            <person name="Lang E."/>
            <person name="Abt B."/>
            <person name="Kopitz M."/>
            <person name="Saunders E."/>
            <person name="Lapidus A."/>
            <person name="Lucas S."/>
            <person name="Glavina Del Rio T."/>
            <person name="Nolan M."/>
            <person name="Tice H."/>
            <person name="Copeland A."/>
            <person name="Cheng J.F."/>
            <person name="Chen F."/>
            <person name="Bruce D."/>
            <person name="Goodwin L."/>
            <person name="Pitluck S."/>
            <person name="Mavromatis K."/>
            <person name="Pati A."/>
            <person name="Mikhailova N."/>
            <person name="Chen A."/>
            <person name="Palaniappan K."/>
            <person name="Land M."/>
            <person name="Hauser L."/>
            <person name="Chang Y.J."/>
            <person name="Jeffries C.D."/>
            <person name="Detter J.C."/>
            <person name="Brettin T."/>
            <person name="Rohde M."/>
            <person name="Goker M."/>
            <person name="Bristow J."/>
            <person name="Markowitz V."/>
            <person name="Eisen J.A."/>
            <person name="Hugenholtz P."/>
            <person name="Kyrpides N.C."/>
            <person name="Klenk H.P."/>
        </authorList>
    </citation>
    <scope>NUCLEOTIDE SEQUENCE [LARGE SCALE GENOMIC DNA]</scope>
    <source>
        <strain evidence="2">DSM 14365 / CIP 107738 / JCM 11303 / AJ 13395 / SMP-2</strain>
    </source>
</reference>
<evidence type="ECO:0000313" key="2">
    <source>
        <dbReference type="Proteomes" id="UP000001880"/>
    </source>
</evidence>
<dbReference type="eggNOG" id="COG0468">
    <property type="taxonomic scope" value="Bacteria"/>
</dbReference>
<accession>D0LTL4</accession>
<keyword evidence="2" id="KW-1185">Reference proteome</keyword>
<dbReference type="Gene3D" id="3.40.50.300">
    <property type="entry name" value="P-loop containing nucleotide triphosphate hydrolases"/>
    <property type="match status" value="1"/>
</dbReference>